<evidence type="ECO:0000313" key="2">
    <source>
        <dbReference type="EMBL" id="PIC46351.1"/>
    </source>
</evidence>
<sequence length="82" mass="9270">MQTPRNQDTIETLLEHRQNEDPLENVSRFTGGKIIISVLAICGVLAVLLSSIGIWGAIMKEQERQQYATNIEQILADFRKSK</sequence>
<gene>
    <name evidence="2" type="primary">Cnig_chr_II.g6070</name>
    <name evidence="2" type="ORF">B9Z55_006070</name>
</gene>
<proteinExistence type="predicted"/>
<protein>
    <submittedName>
        <fullName evidence="2">Uncharacterized protein</fullName>
    </submittedName>
</protein>
<keyword evidence="1" id="KW-0472">Membrane</keyword>
<dbReference type="AlphaFoldDB" id="A0A2G5V402"/>
<dbReference type="Proteomes" id="UP000230233">
    <property type="component" value="Chromosome II"/>
</dbReference>
<dbReference type="EMBL" id="PDUG01000002">
    <property type="protein sequence ID" value="PIC46351.1"/>
    <property type="molecule type" value="Genomic_DNA"/>
</dbReference>
<accession>A0A2G5V402</accession>
<evidence type="ECO:0000256" key="1">
    <source>
        <dbReference type="SAM" id="Phobius"/>
    </source>
</evidence>
<feature type="transmembrane region" description="Helical" evidence="1">
    <location>
        <begin position="34"/>
        <end position="58"/>
    </location>
</feature>
<reference evidence="3" key="1">
    <citation type="submission" date="2017-10" db="EMBL/GenBank/DDBJ databases">
        <title>Rapid genome shrinkage in a self-fertile nematode reveals novel sperm competition proteins.</title>
        <authorList>
            <person name="Yin D."/>
            <person name="Schwarz E.M."/>
            <person name="Thomas C.G."/>
            <person name="Felde R.L."/>
            <person name="Korf I.F."/>
            <person name="Cutter A.D."/>
            <person name="Schartner C.M."/>
            <person name="Ralston E.J."/>
            <person name="Meyer B.J."/>
            <person name="Haag E.S."/>
        </authorList>
    </citation>
    <scope>NUCLEOTIDE SEQUENCE [LARGE SCALE GENOMIC DNA]</scope>
    <source>
        <strain evidence="3">JU1422</strain>
    </source>
</reference>
<keyword evidence="1" id="KW-1133">Transmembrane helix</keyword>
<evidence type="ECO:0000313" key="3">
    <source>
        <dbReference type="Proteomes" id="UP000230233"/>
    </source>
</evidence>
<keyword evidence="1" id="KW-0812">Transmembrane</keyword>
<organism evidence="2 3">
    <name type="scientific">Caenorhabditis nigoni</name>
    <dbReference type="NCBI Taxonomy" id="1611254"/>
    <lineage>
        <taxon>Eukaryota</taxon>
        <taxon>Metazoa</taxon>
        <taxon>Ecdysozoa</taxon>
        <taxon>Nematoda</taxon>
        <taxon>Chromadorea</taxon>
        <taxon>Rhabditida</taxon>
        <taxon>Rhabditina</taxon>
        <taxon>Rhabditomorpha</taxon>
        <taxon>Rhabditoidea</taxon>
        <taxon>Rhabditidae</taxon>
        <taxon>Peloderinae</taxon>
        <taxon>Caenorhabditis</taxon>
    </lineage>
</organism>
<name>A0A2G5V402_9PELO</name>
<comment type="caution">
    <text evidence="2">The sequence shown here is derived from an EMBL/GenBank/DDBJ whole genome shotgun (WGS) entry which is preliminary data.</text>
</comment>
<keyword evidence="3" id="KW-1185">Reference proteome</keyword>